<feature type="domain" description="Protein kinase" evidence="1">
    <location>
        <begin position="81"/>
        <end position="394"/>
    </location>
</feature>
<evidence type="ECO:0000259" key="1">
    <source>
        <dbReference type="PROSITE" id="PS50011"/>
    </source>
</evidence>
<dbReference type="PANTHER" id="PTHR44167:SF30">
    <property type="entry name" value="PHOSPHORYLASE KINASE"/>
    <property type="match status" value="1"/>
</dbReference>
<dbReference type="PANTHER" id="PTHR44167">
    <property type="entry name" value="OVARIAN-SPECIFIC SERINE/THREONINE-PROTEIN KINASE LOK-RELATED"/>
    <property type="match status" value="1"/>
</dbReference>
<dbReference type="AlphaFoldDB" id="A0A8H2WK13"/>
<dbReference type="CDD" id="cd00180">
    <property type="entry name" value="PKc"/>
    <property type="match status" value="1"/>
</dbReference>
<dbReference type="EMBL" id="CAJMWT010001195">
    <property type="protein sequence ID" value="CAE6386170.1"/>
    <property type="molecule type" value="Genomic_DNA"/>
</dbReference>
<accession>A0A8H2WK13</accession>
<dbReference type="InterPro" id="IPR011009">
    <property type="entry name" value="Kinase-like_dom_sf"/>
</dbReference>
<dbReference type="SUPFAM" id="SSF56112">
    <property type="entry name" value="Protein kinase-like (PK-like)"/>
    <property type="match status" value="1"/>
</dbReference>
<comment type="caution">
    <text evidence="2">The sequence shown here is derived from an EMBL/GenBank/DDBJ whole genome shotgun (WGS) entry which is preliminary data.</text>
</comment>
<dbReference type="GO" id="GO:0005524">
    <property type="term" value="F:ATP binding"/>
    <property type="evidence" value="ECO:0007669"/>
    <property type="project" value="InterPro"/>
</dbReference>
<reference evidence="2" key="1">
    <citation type="submission" date="2021-01" db="EMBL/GenBank/DDBJ databases">
        <authorList>
            <person name="Kaushik A."/>
        </authorList>
    </citation>
    <scope>NUCLEOTIDE SEQUENCE</scope>
    <source>
        <strain evidence="2">AG2-2IIIB</strain>
    </source>
</reference>
<sequence length="394" mass="46353">MTDRGTKVFSPAHPGAIYWAFTMSYPSFYDVGISSLRPEERSEAENRWVAFQPYLQSKGYRLRPRFQPNWIPSWLRNMKDYRDCEDSVDSMPRRVLDATRVSDGRQVVIKILIPSTDDREGEDEYEVLQYFSSDSIKDDPANHVVPCYDSFPIPGVENGMFVVMPLLSRYDFPPFYSLDEVQNFLQQVFEGIMFMHAHDIAHGDIAGANIMMNSRPLYTEPFHPVSQQRSLDFRRPVHPRYRRHQVIIRYYLIDLGYAKWFRNPSAPKLVTGLHARERAPEQRSGRPYDPFAVDVYQLGAVIRRELIPRMSELEFLLPLARAMTERDPTKRPTLREAHRILDVEFAGIWGIRRRWPIIPNSAWWLQRLMYTISGVATEIVWATTRLLRLFIFWR</sequence>
<dbReference type="Gene3D" id="3.30.200.20">
    <property type="entry name" value="Phosphorylase Kinase, domain 1"/>
    <property type="match status" value="1"/>
</dbReference>
<dbReference type="GO" id="GO:0044773">
    <property type="term" value="P:mitotic DNA damage checkpoint signaling"/>
    <property type="evidence" value="ECO:0007669"/>
    <property type="project" value="TreeGrafter"/>
</dbReference>
<dbReference type="GO" id="GO:0004674">
    <property type="term" value="F:protein serine/threonine kinase activity"/>
    <property type="evidence" value="ECO:0007669"/>
    <property type="project" value="TreeGrafter"/>
</dbReference>
<dbReference type="Proteomes" id="UP000663843">
    <property type="component" value="Unassembled WGS sequence"/>
</dbReference>
<dbReference type="SMART" id="SM00220">
    <property type="entry name" value="S_TKc"/>
    <property type="match status" value="1"/>
</dbReference>
<evidence type="ECO:0000313" key="3">
    <source>
        <dbReference type="Proteomes" id="UP000663843"/>
    </source>
</evidence>
<proteinExistence type="predicted"/>
<dbReference type="Pfam" id="PF00069">
    <property type="entry name" value="Pkinase"/>
    <property type="match status" value="1"/>
</dbReference>
<protein>
    <recommendedName>
        <fullName evidence="1">Protein kinase domain-containing protein</fullName>
    </recommendedName>
</protein>
<evidence type="ECO:0000313" key="2">
    <source>
        <dbReference type="EMBL" id="CAE6386170.1"/>
    </source>
</evidence>
<dbReference type="Gene3D" id="1.10.510.10">
    <property type="entry name" value="Transferase(Phosphotransferase) domain 1"/>
    <property type="match status" value="1"/>
</dbReference>
<dbReference type="GO" id="GO:0005634">
    <property type="term" value="C:nucleus"/>
    <property type="evidence" value="ECO:0007669"/>
    <property type="project" value="TreeGrafter"/>
</dbReference>
<organism evidence="2 3">
    <name type="scientific">Rhizoctonia solani</name>
    <dbReference type="NCBI Taxonomy" id="456999"/>
    <lineage>
        <taxon>Eukaryota</taxon>
        <taxon>Fungi</taxon>
        <taxon>Dikarya</taxon>
        <taxon>Basidiomycota</taxon>
        <taxon>Agaricomycotina</taxon>
        <taxon>Agaricomycetes</taxon>
        <taxon>Cantharellales</taxon>
        <taxon>Ceratobasidiaceae</taxon>
        <taxon>Rhizoctonia</taxon>
    </lineage>
</organism>
<name>A0A8H2WK13_9AGAM</name>
<dbReference type="InterPro" id="IPR000719">
    <property type="entry name" value="Prot_kinase_dom"/>
</dbReference>
<gene>
    <name evidence="2" type="ORF">RDB_LOCUS27900</name>
</gene>
<dbReference type="PROSITE" id="PS50011">
    <property type="entry name" value="PROTEIN_KINASE_DOM"/>
    <property type="match status" value="1"/>
</dbReference>